<keyword evidence="2" id="KW-1185">Reference proteome</keyword>
<comment type="caution">
    <text evidence="1">The sequence shown here is derived from an EMBL/GenBank/DDBJ whole genome shotgun (WGS) entry which is preliminary data.</text>
</comment>
<sequence>MDAQPETPMQPEYATLEIAPSRPVELVAESAFTSVSQPEPHLQPEFATVEVAPSVDLVTESTFRTITQQDETTVREDVVSTLTDTPEVAEYHVTRLEAQPEQASTRTTDEARVCNIRNGSIPASRAGF</sequence>
<accession>A0A1W0XEV1</accession>
<gene>
    <name evidence="1" type="ORF">BV898_00036</name>
</gene>
<evidence type="ECO:0000313" key="2">
    <source>
        <dbReference type="Proteomes" id="UP000192578"/>
    </source>
</evidence>
<dbReference type="AlphaFoldDB" id="A0A1W0XEV1"/>
<name>A0A1W0XEV1_HYPEX</name>
<evidence type="ECO:0000313" key="1">
    <source>
        <dbReference type="EMBL" id="OQV25892.1"/>
    </source>
</evidence>
<protein>
    <submittedName>
        <fullName evidence="1">Uncharacterized protein</fullName>
    </submittedName>
</protein>
<dbReference type="Proteomes" id="UP000192578">
    <property type="component" value="Unassembled WGS sequence"/>
</dbReference>
<reference evidence="2" key="1">
    <citation type="submission" date="2017-01" db="EMBL/GenBank/DDBJ databases">
        <title>Comparative genomics of anhydrobiosis in the tardigrade Hypsibius dujardini.</title>
        <authorList>
            <person name="Yoshida Y."/>
            <person name="Koutsovoulos G."/>
            <person name="Laetsch D."/>
            <person name="Stevens L."/>
            <person name="Kumar S."/>
            <person name="Horikawa D."/>
            <person name="Ishino K."/>
            <person name="Komine S."/>
            <person name="Tomita M."/>
            <person name="Blaxter M."/>
            <person name="Arakawa K."/>
        </authorList>
    </citation>
    <scope>NUCLEOTIDE SEQUENCE [LARGE SCALE GENOMIC DNA]</scope>
    <source>
        <strain evidence="2">Z151</strain>
    </source>
</reference>
<organism evidence="1 2">
    <name type="scientific">Hypsibius exemplaris</name>
    <name type="common">Freshwater tardigrade</name>
    <dbReference type="NCBI Taxonomy" id="2072580"/>
    <lineage>
        <taxon>Eukaryota</taxon>
        <taxon>Metazoa</taxon>
        <taxon>Ecdysozoa</taxon>
        <taxon>Tardigrada</taxon>
        <taxon>Eutardigrada</taxon>
        <taxon>Parachela</taxon>
        <taxon>Hypsibioidea</taxon>
        <taxon>Hypsibiidae</taxon>
        <taxon>Hypsibius</taxon>
    </lineage>
</organism>
<dbReference type="EMBL" id="MTYJ01000001">
    <property type="protein sequence ID" value="OQV25892.1"/>
    <property type="molecule type" value="Genomic_DNA"/>
</dbReference>
<proteinExistence type="predicted"/>